<accession>A0ABW9GCZ9</accession>
<evidence type="ECO:0000313" key="6">
    <source>
        <dbReference type="Proteomes" id="UP001630303"/>
    </source>
</evidence>
<name>A0ABW9GCZ9_9MICO</name>
<comment type="caution">
    <text evidence="5">The sequence shown here is derived from an EMBL/GenBank/DDBJ whole genome shotgun (WGS) entry which is preliminary data.</text>
</comment>
<organism evidence="5 6">
    <name type="scientific">Microbacterium mcarthurae</name>
    <dbReference type="NCBI Taxonomy" id="3035918"/>
    <lineage>
        <taxon>Bacteria</taxon>
        <taxon>Bacillati</taxon>
        <taxon>Actinomycetota</taxon>
        <taxon>Actinomycetes</taxon>
        <taxon>Micrococcales</taxon>
        <taxon>Microbacteriaceae</taxon>
        <taxon>Microbacterium</taxon>
    </lineage>
</organism>
<evidence type="ECO:0000256" key="2">
    <source>
        <dbReference type="ARBA" id="ARBA00022679"/>
    </source>
</evidence>
<evidence type="ECO:0000256" key="1">
    <source>
        <dbReference type="ARBA" id="ARBA00022676"/>
    </source>
</evidence>
<feature type="region of interest" description="Disordered" evidence="3">
    <location>
        <begin position="200"/>
        <end position="225"/>
    </location>
</feature>
<proteinExistence type="predicted"/>
<dbReference type="EMBL" id="JAROCE010000001">
    <property type="protein sequence ID" value="MFM2719612.1"/>
    <property type="molecule type" value="Genomic_DNA"/>
</dbReference>
<dbReference type="Proteomes" id="UP001630303">
    <property type="component" value="Unassembled WGS sequence"/>
</dbReference>
<dbReference type="PANTHER" id="PTHR12526">
    <property type="entry name" value="GLYCOSYLTRANSFERASE"/>
    <property type="match status" value="1"/>
</dbReference>
<dbReference type="SUPFAM" id="SSF53756">
    <property type="entry name" value="UDP-Glycosyltransferase/glycogen phosphorylase"/>
    <property type="match status" value="1"/>
</dbReference>
<feature type="domain" description="Glycosyltransferase subfamily 4-like N-terminal" evidence="4">
    <location>
        <begin position="16"/>
        <end position="198"/>
    </location>
</feature>
<dbReference type="Pfam" id="PF13692">
    <property type="entry name" value="Glyco_trans_1_4"/>
    <property type="match status" value="1"/>
</dbReference>
<gene>
    <name evidence="5" type="ORF">P5G46_03755</name>
</gene>
<keyword evidence="2 5" id="KW-0808">Transferase</keyword>
<dbReference type="Gene3D" id="3.40.50.2000">
    <property type="entry name" value="Glycogen Phosphorylase B"/>
    <property type="match status" value="2"/>
</dbReference>
<dbReference type="GO" id="GO:0016757">
    <property type="term" value="F:glycosyltransferase activity"/>
    <property type="evidence" value="ECO:0007669"/>
    <property type="project" value="UniProtKB-KW"/>
</dbReference>
<keyword evidence="6" id="KW-1185">Reference proteome</keyword>
<reference evidence="5 6" key="1">
    <citation type="submission" date="2023-03" db="EMBL/GenBank/DDBJ databases">
        <title>MT1 and MT2 Draft Genomes of Novel Species.</title>
        <authorList>
            <person name="Venkateswaran K."/>
        </authorList>
    </citation>
    <scope>NUCLEOTIDE SEQUENCE [LARGE SCALE GENOMIC DNA]</scope>
    <source>
        <strain evidence="5 6">IF8SW-P5</strain>
    </source>
</reference>
<protein>
    <submittedName>
        <fullName evidence="5">Glycosyltransferase</fullName>
        <ecNumber evidence="5">2.4.-.-</ecNumber>
    </submittedName>
</protein>
<dbReference type="RefSeq" id="WP_408904997.1">
    <property type="nucleotide sequence ID" value="NZ_JAROCE010000001.1"/>
</dbReference>
<dbReference type="EC" id="2.4.-.-" evidence="5"/>
<dbReference type="Pfam" id="PF13579">
    <property type="entry name" value="Glyco_trans_4_4"/>
    <property type="match status" value="1"/>
</dbReference>
<evidence type="ECO:0000259" key="4">
    <source>
        <dbReference type="Pfam" id="PF13579"/>
    </source>
</evidence>
<dbReference type="InterPro" id="IPR028098">
    <property type="entry name" value="Glyco_trans_4-like_N"/>
</dbReference>
<keyword evidence="1 5" id="KW-0328">Glycosyltransferase</keyword>
<dbReference type="PANTHER" id="PTHR12526:SF638">
    <property type="entry name" value="SPORE COAT PROTEIN SA"/>
    <property type="match status" value="1"/>
</dbReference>
<sequence length="420" mass="45407">MKVLLVNTSYPPFVIGGAELSVQELAEDLAADGHVVRVLCLAPRSRRDAHRDADASPEPGRVSVRRLWRRRLHPEGRHPARWARALWHVGELLRLREYAALRAEIRQGRPDVVHLNNIAGFGWLAWLAVRRVPTVQTVRDYSLVCTSSFGEHNHSVCSRRSLRCRILKAPFTLSWLRPRRVVGVSDYVWRRMRAAGVRGRDDTPTIVRNRPRPSGDAAESATPSHRADGLPVVGYLGRLDADKGVGILHEAVRLLRAGGIEVRLLVAGGPTSYGRALTDRYALEYAAGACVQLGYVDPGDLLARCDVLAVPTQWHEPFGRVAAEALQAGTPVVASHVGGLPELADLYGEGIRTVTGFSDPGAWATALASALADGPRPTTPVPPPPAPAAAYLAIYADVRRGVSSAAGSEVGSAQVNARQS</sequence>
<evidence type="ECO:0000256" key="3">
    <source>
        <dbReference type="SAM" id="MobiDB-lite"/>
    </source>
</evidence>
<evidence type="ECO:0000313" key="5">
    <source>
        <dbReference type="EMBL" id="MFM2719612.1"/>
    </source>
</evidence>